<name>A0AA39X3T8_9PEZI</name>
<evidence type="ECO:0000256" key="1">
    <source>
        <dbReference type="SAM" id="Phobius"/>
    </source>
</evidence>
<evidence type="ECO:0000313" key="3">
    <source>
        <dbReference type="Proteomes" id="UP001175000"/>
    </source>
</evidence>
<sequence length="119" mass="13126">MHEQTPRRFFLPVFVHVFCHRNTHIYEFNIAFLLAHSILAASSAGWRGRSETIEGGVASKTSIGVLPGGEAHESSLLLLTLNFYCLVLFIPAVVVLLVERGLPLHGSRRGDGQKSQACR</sequence>
<feature type="transmembrane region" description="Helical" evidence="1">
    <location>
        <begin position="76"/>
        <end position="98"/>
    </location>
</feature>
<organism evidence="2 3">
    <name type="scientific">Immersiella caudata</name>
    <dbReference type="NCBI Taxonomy" id="314043"/>
    <lineage>
        <taxon>Eukaryota</taxon>
        <taxon>Fungi</taxon>
        <taxon>Dikarya</taxon>
        <taxon>Ascomycota</taxon>
        <taxon>Pezizomycotina</taxon>
        <taxon>Sordariomycetes</taxon>
        <taxon>Sordariomycetidae</taxon>
        <taxon>Sordariales</taxon>
        <taxon>Lasiosphaeriaceae</taxon>
        <taxon>Immersiella</taxon>
    </lineage>
</organism>
<proteinExistence type="predicted"/>
<evidence type="ECO:0000313" key="2">
    <source>
        <dbReference type="EMBL" id="KAK0626788.1"/>
    </source>
</evidence>
<gene>
    <name evidence="2" type="ORF">B0T14DRAFT_510996</name>
</gene>
<comment type="caution">
    <text evidence="2">The sequence shown here is derived from an EMBL/GenBank/DDBJ whole genome shotgun (WGS) entry which is preliminary data.</text>
</comment>
<keyword evidence="1" id="KW-0472">Membrane</keyword>
<dbReference type="AlphaFoldDB" id="A0AA39X3T8"/>
<protein>
    <submittedName>
        <fullName evidence="2">Uncharacterized protein</fullName>
    </submittedName>
</protein>
<keyword evidence="1" id="KW-0812">Transmembrane</keyword>
<dbReference type="Proteomes" id="UP001175000">
    <property type="component" value="Unassembled WGS sequence"/>
</dbReference>
<accession>A0AA39X3T8</accession>
<keyword evidence="3" id="KW-1185">Reference proteome</keyword>
<dbReference type="EMBL" id="JAULSU010000002">
    <property type="protein sequence ID" value="KAK0626788.1"/>
    <property type="molecule type" value="Genomic_DNA"/>
</dbReference>
<keyword evidence="1" id="KW-1133">Transmembrane helix</keyword>
<reference evidence="2" key="1">
    <citation type="submission" date="2023-06" db="EMBL/GenBank/DDBJ databases">
        <title>Genome-scale phylogeny and comparative genomics of the fungal order Sordariales.</title>
        <authorList>
            <consortium name="Lawrence Berkeley National Laboratory"/>
            <person name="Hensen N."/>
            <person name="Bonometti L."/>
            <person name="Westerberg I."/>
            <person name="Brannstrom I.O."/>
            <person name="Guillou S."/>
            <person name="Cros-Aarteil S."/>
            <person name="Calhoun S."/>
            <person name="Haridas S."/>
            <person name="Kuo A."/>
            <person name="Mondo S."/>
            <person name="Pangilinan J."/>
            <person name="Riley R."/>
            <person name="Labutti K."/>
            <person name="Andreopoulos B."/>
            <person name="Lipzen A."/>
            <person name="Chen C."/>
            <person name="Yanf M."/>
            <person name="Daum C."/>
            <person name="Ng V."/>
            <person name="Clum A."/>
            <person name="Steindorff A."/>
            <person name="Ohm R."/>
            <person name="Martin F."/>
            <person name="Silar P."/>
            <person name="Natvig D."/>
            <person name="Lalanne C."/>
            <person name="Gautier V."/>
            <person name="Ament-Velasquez S.L."/>
            <person name="Kruys A."/>
            <person name="Hutchinson M.I."/>
            <person name="Powell A.J."/>
            <person name="Barry K."/>
            <person name="Miller A.N."/>
            <person name="Grigoriev I.V."/>
            <person name="Debuchy R."/>
            <person name="Gladieux P."/>
            <person name="Thoren M.H."/>
            <person name="Johannesson H."/>
        </authorList>
    </citation>
    <scope>NUCLEOTIDE SEQUENCE</scope>
    <source>
        <strain evidence="2">CBS 606.72</strain>
    </source>
</reference>